<dbReference type="Gene3D" id="1.10.600.10">
    <property type="entry name" value="Farnesyl Diphosphate Synthase"/>
    <property type="match status" value="1"/>
</dbReference>
<dbReference type="GO" id="GO:0000287">
    <property type="term" value="F:magnesium ion binding"/>
    <property type="evidence" value="ECO:0007669"/>
    <property type="project" value="InterPro"/>
</dbReference>
<feature type="domain" description="Terpene synthase metal-binding" evidence="1">
    <location>
        <begin position="3"/>
        <end position="90"/>
    </location>
</feature>
<comment type="caution">
    <text evidence="2">The sequence shown here is derived from an EMBL/GenBank/DDBJ whole genome shotgun (WGS) entry which is preliminary data.</text>
</comment>
<dbReference type="SUPFAM" id="SSF48576">
    <property type="entry name" value="Terpenoid synthases"/>
    <property type="match status" value="1"/>
</dbReference>
<name>A0A8S9NCZ4_BRACR</name>
<protein>
    <recommendedName>
        <fullName evidence="1">Terpene synthase metal-binding domain-containing protein</fullName>
    </recommendedName>
</protein>
<evidence type="ECO:0000313" key="3">
    <source>
        <dbReference type="Proteomes" id="UP000712600"/>
    </source>
</evidence>
<dbReference type="InterPro" id="IPR005630">
    <property type="entry name" value="Terpene_synthase_metal-bd"/>
</dbReference>
<dbReference type="AlphaFoldDB" id="A0A8S9NCZ4"/>
<accession>A0A8S9NCZ4</accession>
<organism evidence="2 3">
    <name type="scientific">Brassica cretica</name>
    <name type="common">Mustard</name>
    <dbReference type="NCBI Taxonomy" id="69181"/>
    <lineage>
        <taxon>Eukaryota</taxon>
        <taxon>Viridiplantae</taxon>
        <taxon>Streptophyta</taxon>
        <taxon>Embryophyta</taxon>
        <taxon>Tracheophyta</taxon>
        <taxon>Spermatophyta</taxon>
        <taxon>Magnoliopsida</taxon>
        <taxon>eudicotyledons</taxon>
        <taxon>Gunneridae</taxon>
        <taxon>Pentapetalae</taxon>
        <taxon>rosids</taxon>
        <taxon>malvids</taxon>
        <taxon>Brassicales</taxon>
        <taxon>Brassicaceae</taxon>
        <taxon>Brassiceae</taxon>
        <taxon>Brassica</taxon>
    </lineage>
</organism>
<dbReference type="Pfam" id="PF03936">
    <property type="entry name" value="Terpene_synth_C"/>
    <property type="match status" value="1"/>
</dbReference>
<dbReference type="GO" id="GO:0010333">
    <property type="term" value="F:terpene synthase activity"/>
    <property type="evidence" value="ECO:0007669"/>
    <property type="project" value="InterPro"/>
</dbReference>
<proteinExistence type="predicted"/>
<dbReference type="EMBL" id="QGKX02001621">
    <property type="protein sequence ID" value="KAF3499029.1"/>
    <property type="molecule type" value="Genomic_DNA"/>
</dbReference>
<reference evidence="2" key="1">
    <citation type="submission" date="2019-12" db="EMBL/GenBank/DDBJ databases">
        <title>Genome sequencing and annotation of Brassica cretica.</title>
        <authorList>
            <person name="Studholme D.J."/>
            <person name="Sarris P."/>
        </authorList>
    </citation>
    <scope>NUCLEOTIDE SEQUENCE</scope>
    <source>
        <strain evidence="2">PFS-109/04</strain>
        <tissue evidence="2">Leaf</tissue>
    </source>
</reference>
<dbReference type="InterPro" id="IPR008949">
    <property type="entry name" value="Isoprenoid_synthase_dom_sf"/>
</dbReference>
<evidence type="ECO:0000259" key="1">
    <source>
        <dbReference type="Pfam" id="PF03936"/>
    </source>
</evidence>
<dbReference type="Proteomes" id="UP000712600">
    <property type="component" value="Unassembled WGS sequence"/>
</dbReference>
<gene>
    <name evidence="2" type="ORF">F2Q69_00041195</name>
</gene>
<sequence length="114" mass="13296">MQFKTHVKANFDLAKWGLVYHVPSFEEYMEVGEVEVAVYATLASRYMSMGKMAAKEAFEWLKSRPKIVQSLCVKGRLMDDITGFQVHMRKPFLHISGMYTFLFYLSSRLTHTLF</sequence>
<evidence type="ECO:0000313" key="2">
    <source>
        <dbReference type="EMBL" id="KAF3499029.1"/>
    </source>
</evidence>